<dbReference type="Pfam" id="PF08660">
    <property type="entry name" value="Alg14"/>
    <property type="match status" value="1"/>
</dbReference>
<reference evidence="7 8" key="1">
    <citation type="submission" date="2019-08" db="EMBL/GenBank/DDBJ databases">
        <title>In-depth cultivation of the pig gut microbiome towards novel bacterial diversity and tailored functional studies.</title>
        <authorList>
            <person name="Wylensek D."/>
            <person name="Hitch T.C.A."/>
            <person name="Clavel T."/>
        </authorList>
    </citation>
    <scope>NUCLEOTIDE SEQUENCE [LARGE SCALE GENOMIC DNA]</scope>
    <source>
        <strain evidence="7 8">WCA-SAB-591-4A-A</strain>
    </source>
</reference>
<evidence type="ECO:0000256" key="4">
    <source>
        <dbReference type="ARBA" id="ARBA00022989"/>
    </source>
</evidence>
<evidence type="ECO:0000256" key="2">
    <source>
        <dbReference type="ARBA" id="ARBA00022692"/>
    </source>
</evidence>
<evidence type="ECO:0000313" key="8">
    <source>
        <dbReference type="Proteomes" id="UP000440713"/>
    </source>
</evidence>
<dbReference type="RefSeq" id="WP_154538485.1">
    <property type="nucleotide sequence ID" value="NZ_VUNE01000004.1"/>
</dbReference>
<sequence>MSNKKICFCSSSGGHFEQLMMMRPLMEKYDGFIITEKIEGNNEDIGVKTYYLPQINRLEKLFFIKLILIFLKSIYIYVMERPQVTISTGVLATIPFCLLSKLFGTKIIYIESFAKINTPTKTGNLLYRYADRFYVQWESMLEIYPNAIYKGRLY</sequence>
<dbReference type="PANTHER" id="PTHR12154:SF4">
    <property type="entry name" value="UDP-N-ACETYLGLUCOSAMINE TRANSFERASE SUBUNIT ALG14 HOMOLOG"/>
    <property type="match status" value="1"/>
</dbReference>
<dbReference type="Gene3D" id="3.40.50.2000">
    <property type="entry name" value="Glycogen Phosphorylase B"/>
    <property type="match status" value="1"/>
</dbReference>
<dbReference type="GO" id="GO:0004577">
    <property type="term" value="F:N-acetylglucosaminyldiphosphodolichol N-acetylglucosaminyltransferase activity"/>
    <property type="evidence" value="ECO:0007669"/>
    <property type="project" value="TreeGrafter"/>
</dbReference>
<dbReference type="GO" id="GO:0006488">
    <property type="term" value="P:dolichol-linked oligosaccharide biosynthetic process"/>
    <property type="evidence" value="ECO:0007669"/>
    <property type="project" value="InterPro"/>
</dbReference>
<dbReference type="NCBIfam" id="NF041549">
    <property type="entry name" value="PssD"/>
    <property type="match status" value="1"/>
</dbReference>
<keyword evidence="2 6" id="KW-0812">Transmembrane</keyword>
<keyword evidence="3" id="KW-0256">Endoplasmic reticulum</keyword>
<organism evidence="7 8">
    <name type="scientific">Peptostreptococcus porci</name>
    <dbReference type="NCBI Taxonomy" id="2652282"/>
    <lineage>
        <taxon>Bacteria</taxon>
        <taxon>Bacillati</taxon>
        <taxon>Bacillota</taxon>
        <taxon>Clostridia</taxon>
        <taxon>Peptostreptococcales</taxon>
        <taxon>Peptostreptococcaceae</taxon>
        <taxon>Peptostreptococcus</taxon>
    </lineage>
</organism>
<proteinExistence type="predicted"/>
<accession>A0A6N7XH85</accession>
<dbReference type="AlphaFoldDB" id="A0A6N7XH85"/>
<dbReference type="SUPFAM" id="SSF53756">
    <property type="entry name" value="UDP-Glycosyltransferase/glycogen phosphorylase"/>
    <property type="match status" value="1"/>
</dbReference>
<evidence type="ECO:0000256" key="3">
    <source>
        <dbReference type="ARBA" id="ARBA00022824"/>
    </source>
</evidence>
<evidence type="ECO:0000256" key="6">
    <source>
        <dbReference type="SAM" id="Phobius"/>
    </source>
</evidence>
<dbReference type="Proteomes" id="UP000440713">
    <property type="component" value="Unassembled WGS sequence"/>
</dbReference>
<dbReference type="PANTHER" id="PTHR12154">
    <property type="entry name" value="GLYCOSYL TRANSFERASE-RELATED"/>
    <property type="match status" value="1"/>
</dbReference>
<gene>
    <name evidence="7" type="ORF">FYJ71_08260</name>
</gene>
<comment type="caution">
    <text evidence="7">The sequence shown here is derived from an EMBL/GenBank/DDBJ whole genome shotgun (WGS) entry which is preliminary data.</text>
</comment>
<evidence type="ECO:0000256" key="1">
    <source>
        <dbReference type="ARBA" id="ARBA00004389"/>
    </source>
</evidence>
<dbReference type="EMBL" id="VUNE01000004">
    <property type="protein sequence ID" value="MST62963.1"/>
    <property type="molecule type" value="Genomic_DNA"/>
</dbReference>
<keyword evidence="5 6" id="KW-0472">Membrane</keyword>
<keyword evidence="8" id="KW-1185">Reference proteome</keyword>
<evidence type="ECO:0000313" key="7">
    <source>
        <dbReference type="EMBL" id="MST62963.1"/>
    </source>
</evidence>
<keyword evidence="4 6" id="KW-1133">Transmembrane helix</keyword>
<comment type="subcellular location">
    <subcellularLocation>
        <location evidence="1">Endoplasmic reticulum membrane</location>
        <topology evidence="1">Single-pass membrane protein</topology>
    </subcellularLocation>
</comment>
<protein>
    <submittedName>
        <fullName evidence="7">Polysaccharide biosynthesis protein</fullName>
    </submittedName>
</protein>
<evidence type="ECO:0000256" key="5">
    <source>
        <dbReference type="ARBA" id="ARBA00023136"/>
    </source>
</evidence>
<name>A0A6N7XH85_9FIRM</name>
<feature type="transmembrane region" description="Helical" evidence="6">
    <location>
        <begin position="84"/>
        <end position="103"/>
    </location>
</feature>
<feature type="transmembrane region" description="Helical" evidence="6">
    <location>
        <begin position="61"/>
        <end position="78"/>
    </location>
</feature>
<dbReference type="InterPro" id="IPR013969">
    <property type="entry name" value="Oligosacch_biosynth_Alg14"/>
</dbReference>